<evidence type="ECO:0000313" key="9">
    <source>
        <dbReference type="Proteomes" id="UP000248857"/>
    </source>
</evidence>
<keyword evidence="5" id="KW-0963">Cytoplasm</keyword>
<evidence type="ECO:0000313" key="8">
    <source>
        <dbReference type="EMBL" id="PZD75341.1"/>
    </source>
</evidence>
<feature type="binding site" evidence="5">
    <location>
        <position position="130"/>
    </location>
    <ligand>
        <name>AMP</name>
        <dbReference type="ChEBI" id="CHEBI:456215"/>
    </ligand>
</feature>
<feature type="binding site" evidence="5">
    <location>
        <position position="141"/>
    </location>
    <ligand>
        <name>AMP</name>
        <dbReference type="ChEBI" id="CHEBI:456215"/>
    </ligand>
</feature>
<dbReference type="NCBIfam" id="NF011104">
    <property type="entry name" value="PRK14531.1"/>
    <property type="match status" value="1"/>
</dbReference>
<dbReference type="EMBL" id="PQWO01000001">
    <property type="protein sequence ID" value="PZD75341.1"/>
    <property type="molecule type" value="Genomic_DNA"/>
</dbReference>
<feature type="binding site" evidence="5">
    <location>
        <begin position="86"/>
        <end position="89"/>
    </location>
    <ligand>
        <name>AMP</name>
        <dbReference type="ChEBI" id="CHEBI:456215"/>
    </ligand>
</feature>
<dbReference type="HAMAP" id="MF_00235">
    <property type="entry name" value="Adenylate_kinase_Adk"/>
    <property type="match status" value="1"/>
</dbReference>
<dbReference type="RefSeq" id="WP_110984054.1">
    <property type="nucleotide sequence ID" value="NZ_CAWNWM010000001.1"/>
</dbReference>
<protein>
    <recommendedName>
        <fullName evidence="5 7">Adenylate kinase</fullName>
        <shortName evidence="5">AK</shortName>
        <ecNumber evidence="5 7">2.7.4.3</ecNumber>
    </recommendedName>
    <alternativeName>
        <fullName evidence="5">ATP-AMP transphosphorylase</fullName>
    </alternativeName>
    <alternativeName>
        <fullName evidence="5">ATP:AMP phosphotransferase</fullName>
    </alternativeName>
    <alternativeName>
        <fullName evidence="5">Adenylate monophosphate kinase</fullName>
    </alternativeName>
</protein>
<name>A0A2W1K6J2_9CYAN</name>
<dbReference type="PRINTS" id="PR00094">
    <property type="entry name" value="ADENYLTKNASE"/>
</dbReference>
<comment type="catalytic activity">
    <reaction evidence="5 7">
        <text>AMP + ATP = 2 ADP</text>
        <dbReference type="Rhea" id="RHEA:12973"/>
        <dbReference type="ChEBI" id="CHEBI:30616"/>
        <dbReference type="ChEBI" id="CHEBI:456215"/>
        <dbReference type="ChEBI" id="CHEBI:456216"/>
        <dbReference type="EC" id="2.7.4.3"/>
    </reaction>
</comment>
<keyword evidence="1 5" id="KW-0808">Transferase</keyword>
<evidence type="ECO:0000256" key="2">
    <source>
        <dbReference type="ARBA" id="ARBA00022727"/>
    </source>
</evidence>
<accession>A0A2W1K6J2</accession>
<evidence type="ECO:0000256" key="4">
    <source>
        <dbReference type="ARBA" id="ARBA00022777"/>
    </source>
</evidence>
<comment type="subunit">
    <text evidence="5 7">Monomer.</text>
</comment>
<dbReference type="InterPro" id="IPR033690">
    <property type="entry name" value="Adenylat_kinase_CS"/>
</dbReference>
<keyword evidence="4 5" id="KW-0418">Kinase</keyword>
<keyword evidence="2 5" id="KW-0545">Nucleotide biosynthesis</keyword>
<sequence length="186" mass="20491">MARLILFGPPGAGKGTQAAALSRQLKVPHISTGDIFRSAIAARSDLGLKVQNYLDEGKLVPDVVVIDMVRDRLSQPDIAEGWILDGFPRTVPQAQALDQLLSEINQDYSRVLNLQVSEALLIERLLGRQRKDDTEDVIQERLRVYRNDTAPVLAFYEQGTRLVNIDGAADVEIVTSRIQSAVSGVE</sequence>
<dbReference type="NCBIfam" id="NF011105">
    <property type="entry name" value="PRK14532.1"/>
    <property type="match status" value="1"/>
</dbReference>
<comment type="similarity">
    <text evidence="5 6">Belongs to the adenylate kinase family.</text>
</comment>
<comment type="pathway">
    <text evidence="5">Purine metabolism; AMP biosynthesis via salvage pathway; AMP from ADP: step 1/1.</text>
</comment>
<reference evidence="8 9" key="1">
    <citation type="journal article" date="2018" name="Sci. Rep.">
        <title>A novel species of the marine cyanobacterium Acaryochloris with a unique pigment content and lifestyle.</title>
        <authorList>
            <person name="Partensky F."/>
            <person name="Six C."/>
            <person name="Ratin M."/>
            <person name="Garczarek L."/>
            <person name="Vaulot D."/>
            <person name="Probert I."/>
            <person name="Calteau A."/>
            <person name="Gourvil P."/>
            <person name="Marie D."/>
            <person name="Grebert T."/>
            <person name="Bouchier C."/>
            <person name="Le Panse S."/>
            <person name="Gachenot M."/>
            <person name="Rodriguez F."/>
            <person name="Garrido J.L."/>
        </authorList>
    </citation>
    <scope>NUCLEOTIDE SEQUENCE [LARGE SCALE GENOMIC DNA]</scope>
    <source>
        <strain evidence="8 9">RCC1774</strain>
    </source>
</reference>
<evidence type="ECO:0000256" key="6">
    <source>
        <dbReference type="RuleBase" id="RU003330"/>
    </source>
</evidence>
<evidence type="ECO:0000256" key="7">
    <source>
        <dbReference type="RuleBase" id="RU003331"/>
    </source>
</evidence>
<dbReference type="GO" id="GO:0005524">
    <property type="term" value="F:ATP binding"/>
    <property type="evidence" value="ECO:0007669"/>
    <property type="project" value="UniProtKB-UniRule"/>
</dbReference>
<feature type="binding site" evidence="5">
    <location>
        <position position="93"/>
    </location>
    <ligand>
        <name>AMP</name>
        <dbReference type="ChEBI" id="CHEBI:456215"/>
    </ligand>
</feature>
<keyword evidence="9" id="KW-1185">Reference proteome</keyword>
<dbReference type="NCBIfam" id="NF011100">
    <property type="entry name" value="PRK14527.1"/>
    <property type="match status" value="1"/>
</dbReference>
<dbReference type="GO" id="GO:0005737">
    <property type="term" value="C:cytoplasm"/>
    <property type="evidence" value="ECO:0007669"/>
    <property type="project" value="UniProtKB-SubCell"/>
</dbReference>
<feature type="binding site" evidence="5">
    <location>
        <begin position="11"/>
        <end position="16"/>
    </location>
    <ligand>
        <name>ATP</name>
        <dbReference type="ChEBI" id="CHEBI:30616"/>
    </ligand>
</feature>
<dbReference type="PANTHER" id="PTHR23359">
    <property type="entry name" value="NUCLEOTIDE KINASE"/>
    <property type="match status" value="1"/>
</dbReference>
<dbReference type="PROSITE" id="PS00113">
    <property type="entry name" value="ADENYLATE_KINASE"/>
    <property type="match status" value="1"/>
</dbReference>
<feature type="binding site" evidence="5">
    <location>
        <position position="169"/>
    </location>
    <ligand>
        <name>ATP</name>
        <dbReference type="ChEBI" id="CHEBI:30616"/>
    </ligand>
</feature>
<keyword evidence="3 5" id="KW-0547">Nucleotide-binding</keyword>
<feature type="binding site" evidence="5">
    <location>
        <begin position="58"/>
        <end position="60"/>
    </location>
    <ligand>
        <name>AMP</name>
        <dbReference type="ChEBI" id="CHEBI:456215"/>
    </ligand>
</feature>
<evidence type="ECO:0000256" key="5">
    <source>
        <dbReference type="HAMAP-Rule" id="MF_00235"/>
    </source>
</evidence>
<keyword evidence="5 7" id="KW-0067">ATP-binding</keyword>
<comment type="subcellular location">
    <subcellularLocation>
        <location evidence="5 7">Cytoplasm</location>
    </subcellularLocation>
</comment>
<dbReference type="AlphaFoldDB" id="A0A2W1K6J2"/>
<comment type="caution">
    <text evidence="8">The sequence shown here is derived from an EMBL/GenBank/DDBJ whole genome shotgun (WGS) entry which is preliminary data.</text>
</comment>
<dbReference type="SUPFAM" id="SSF52540">
    <property type="entry name" value="P-loop containing nucleoside triphosphate hydrolases"/>
    <property type="match status" value="1"/>
</dbReference>
<dbReference type="EC" id="2.7.4.3" evidence="5 7"/>
<feature type="binding site" evidence="5">
    <location>
        <position position="37"/>
    </location>
    <ligand>
        <name>AMP</name>
        <dbReference type="ChEBI" id="CHEBI:456215"/>
    </ligand>
</feature>
<dbReference type="GO" id="GO:0004017">
    <property type="term" value="F:AMP kinase activity"/>
    <property type="evidence" value="ECO:0007669"/>
    <property type="project" value="UniProtKB-UniRule"/>
</dbReference>
<dbReference type="CDD" id="cd01428">
    <property type="entry name" value="ADK"/>
    <property type="match status" value="1"/>
</dbReference>
<feature type="region of interest" description="NMP" evidence="5">
    <location>
        <begin position="31"/>
        <end position="60"/>
    </location>
</feature>
<dbReference type="OrthoDB" id="9805030at2"/>
<feature type="binding site" evidence="5">
    <location>
        <position position="32"/>
    </location>
    <ligand>
        <name>AMP</name>
        <dbReference type="ChEBI" id="CHEBI:456215"/>
    </ligand>
</feature>
<dbReference type="Pfam" id="PF00406">
    <property type="entry name" value="ADK"/>
    <property type="match status" value="1"/>
</dbReference>
<dbReference type="GO" id="GO:0044209">
    <property type="term" value="P:AMP salvage"/>
    <property type="evidence" value="ECO:0007669"/>
    <property type="project" value="UniProtKB-UniRule"/>
</dbReference>
<dbReference type="Proteomes" id="UP000248857">
    <property type="component" value="Unassembled WGS sequence"/>
</dbReference>
<dbReference type="UniPathway" id="UPA00588">
    <property type="reaction ID" value="UER00649"/>
</dbReference>
<feature type="binding site" evidence="5">
    <location>
        <position position="128"/>
    </location>
    <ligand>
        <name>ATP</name>
        <dbReference type="ChEBI" id="CHEBI:30616"/>
    </ligand>
</feature>
<dbReference type="NCBIfam" id="NF002700">
    <property type="entry name" value="PRK02496.1"/>
    <property type="match status" value="1"/>
</dbReference>
<dbReference type="NCBIfam" id="NF001381">
    <property type="entry name" value="PRK00279.1-3"/>
    <property type="match status" value="1"/>
</dbReference>
<organism evidence="8 9">
    <name type="scientific">Acaryochloris thomasi RCC1774</name>
    <dbReference type="NCBI Taxonomy" id="1764569"/>
    <lineage>
        <taxon>Bacteria</taxon>
        <taxon>Bacillati</taxon>
        <taxon>Cyanobacteriota</taxon>
        <taxon>Cyanophyceae</taxon>
        <taxon>Acaryochloridales</taxon>
        <taxon>Acaryochloridaceae</taxon>
        <taxon>Acaryochloris</taxon>
        <taxon>Acaryochloris thomasi</taxon>
    </lineage>
</organism>
<evidence type="ECO:0000256" key="3">
    <source>
        <dbReference type="ARBA" id="ARBA00022741"/>
    </source>
</evidence>
<comment type="domain">
    <text evidence="5">Consists of three domains, a large central CORE domain and two small peripheral domains, NMPbind and LID, which undergo movements during catalysis. The LID domain closes over the site of phosphoryl transfer upon ATP binding. Assembling and dissambling the active center during each catalytic cycle provides an effective means to prevent ATP hydrolysis.</text>
</comment>
<dbReference type="InterPro" id="IPR027417">
    <property type="entry name" value="P-loop_NTPase"/>
</dbReference>
<comment type="function">
    <text evidence="5">Catalyzes the reversible transfer of the terminal phosphate group between ATP and AMP. Plays an important role in cellular energy homeostasis and in adenine nucleotide metabolism.</text>
</comment>
<dbReference type="Gene3D" id="3.40.50.300">
    <property type="entry name" value="P-loop containing nucleotide triphosphate hydrolases"/>
    <property type="match status" value="1"/>
</dbReference>
<gene>
    <name evidence="8" type="primary">adk_1</name>
    <name evidence="5" type="synonym">adk</name>
    <name evidence="8" type="ORF">C1752_00061</name>
</gene>
<comment type="caution">
    <text evidence="5">Lacks conserved residue(s) required for the propagation of feature annotation.</text>
</comment>
<evidence type="ECO:0000256" key="1">
    <source>
        <dbReference type="ARBA" id="ARBA00022679"/>
    </source>
</evidence>
<proteinExistence type="inferred from homology"/>
<dbReference type="InterPro" id="IPR000850">
    <property type="entry name" value="Adenylat/UMP-CMP_kin"/>
</dbReference>